<dbReference type="PROSITE" id="PS50253">
    <property type="entry name" value="COX3"/>
    <property type="match status" value="1"/>
</dbReference>
<comment type="similarity">
    <text evidence="2 7">Belongs to the cytochrome c oxidase subunit 3 family.</text>
</comment>
<gene>
    <name evidence="10" type="ORF">A3SI_09193</name>
</gene>
<dbReference type="PANTHER" id="PTHR11403">
    <property type="entry name" value="CYTOCHROME C OXIDASE SUBUNIT III"/>
    <property type="match status" value="1"/>
</dbReference>
<evidence type="ECO:0000256" key="8">
    <source>
        <dbReference type="SAM" id="Phobius"/>
    </source>
</evidence>
<organism evidence="10 11">
    <name type="scientific">Nitritalea halalkaliphila LW7</name>
    <dbReference type="NCBI Taxonomy" id="1189621"/>
    <lineage>
        <taxon>Bacteria</taxon>
        <taxon>Pseudomonadati</taxon>
        <taxon>Bacteroidota</taxon>
        <taxon>Cytophagia</taxon>
        <taxon>Cytophagales</taxon>
        <taxon>Cyclobacteriaceae</taxon>
        <taxon>Nitritalea</taxon>
    </lineage>
</organism>
<dbReference type="RefSeq" id="WP_009054781.1">
    <property type="nucleotide sequence ID" value="NZ_AJYA01000019.1"/>
</dbReference>
<accession>I5C476</accession>
<dbReference type="GO" id="GO:0019646">
    <property type="term" value="P:aerobic electron transport chain"/>
    <property type="evidence" value="ECO:0007669"/>
    <property type="project" value="InterPro"/>
</dbReference>
<dbReference type="STRING" id="1189621.A3SI_09193"/>
<feature type="transmembrane region" description="Helical" evidence="8">
    <location>
        <begin position="96"/>
        <end position="119"/>
    </location>
</feature>
<evidence type="ECO:0000256" key="4">
    <source>
        <dbReference type="ARBA" id="ARBA00022692"/>
    </source>
</evidence>
<dbReference type="InterPro" id="IPR000298">
    <property type="entry name" value="Cyt_c_oxidase-like_su3"/>
</dbReference>
<keyword evidence="6 8" id="KW-0472">Membrane</keyword>
<sequence>MATVSTSVPGVSSKRGVWGGGNEPLKASYGKLMMWFFLLSDIFTFAAFLVAYVAIRVSFPAYAGPDDVFVGSNEYWPVPEMVFDAFPFFHGVHLPLVFVGLMTFILIASSVTMVLAVEAGHRNDREDVVKWMLWTLLGGITFLACQAWEWSHFIHGSDGGSMITYVNNMGKVVTDTVFGANLVVNEYGPAAFAQLFFFITGFHGFHVTIGVVLLFLAFYQAAVGVYERRGHYEMVEKIGLYWHFVDLVWVFVFTFFYLI</sequence>
<evidence type="ECO:0000256" key="6">
    <source>
        <dbReference type="ARBA" id="ARBA00023136"/>
    </source>
</evidence>
<evidence type="ECO:0000256" key="1">
    <source>
        <dbReference type="ARBA" id="ARBA00004651"/>
    </source>
</evidence>
<evidence type="ECO:0000256" key="2">
    <source>
        <dbReference type="ARBA" id="ARBA00010581"/>
    </source>
</evidence>
<dbReference type="InterPro" id="IPR013833">
    <property type="entry name" value="Cyt_c_oxidase_su3_a-hlx"/>
</dbReference>
<feature type="transmembrane region" description="Helical" evidence="8">
    <location>
        <begin position="195"/>
        <end position="219"/>
    </location>
</feature>
<protein>
    <submittedName>
        <fullName evidence="10">Cytochrome c oxidase subunit III</fullName>
    </submittedName>
</protein>
<evidence type="ECO:0000256" key="3">
    <source>
        <dbReference type="ARBA" id="ARBA00022475"/>
    </source>
</evidence>
<dbReference type="Gene3D" id="1.20.120.80">
    <property type="entry name" value="Cytochrome c oxidase, subunit III, four-helix bundle"/>
    <property type="match status" value="1"/>
</dbReference>
<keyword evidence="5 8" id="KW-1133">Transmembrane helix</keyword>
<feature type="transmembrane region" description="Helical" evidence="8">
    <location>
        <begin position="32"/>
        <end position="55"/>
    </location>
</feature>
<dbReference type="GO" id="GO:0004129">
    <property type="term" value="F:cytochrome-c oxidase activity"/>
    <property type="evidence" value="ECO:0007669"/>
    <property type="project" value="InterPro"/>
</dbReference>
<evidence type="ECO:0000313" key="11">
    <source>
        <dbReference type="Proteomes" id="UP000005551"/>
    </source>
</evidence>
<keyword evidence="11" id="KW-1185">Reference proteome</keyword>
<dbReference type="InterPro" id="IPR035973">
    <property type="entry name" value="Cyt_c_oxidase_su3-like_sf"/>
</dbReference>
<evidence type="ECO:0000256" key="7">
    <source>
        <dbReference type="RuleBase" id="RU003376"/>
    </source>
</evidence>
<proteinExistence type="inferred from homology"/>
<keyword evidence="4 7" id="KW-0812">Transmembrane</keyword>
<dbReference type="Proteomes" id="UP000005551">
    <property type="component" value="Unassembled WGS sequence"/>
</dbReference>
<dbReference type="OrthoDB" id="9810850at2"/>
<comment type="subcellular location">
    <subcellularLocation>
        <location evidence="1 7">Cell membrane</location>
        <topology evidence="1 7">Multi-pass membrane protein</topology>
    </subcellularLocation>
</comment>
<feature type="domain" description="Heme-copper oxidase subunit III family profile" evidence="9">
    <location>
        <begin position="1"/>
        <end position="259"/>
    </location>
</feature>
<evidence type="ECO:0000259" key="9">
    <source>
        <dbReference type="PROSITE" id="PS50253"/>
    </source>
</evidence>
<comment type="caution">
    <text evidence="10">The sequence shown here is derived from an EMBL/GenBank/DDBJ whole genome shotgun (WGS) entry which is preliminary data.</text>
</comment>
<feature type="transmembrane region" description="Helical" evidence="8">
    <location>
        <begin position="131"/>
        <end position="150"/>
    </location>
</feature>
<dbReference type="EMBL" id="AJYA01000019">
    <property type="protein sequence ID" value="EIM76628.1"/>
    <property type="molecule type" value="Genomic_DNA"/>
</dbReference>
<keyword evidence="3" id="KW-1003">Cell membrane</keyword>
<feature type="transmembrane region" description="Helical" evidence="8">
    <location>
        <begin position="240"/>
        <end position="258"/>
    </location>
</feature>
<reference evidence="10 11" key="1">
    <citation type="submission" date="2012-05" db="EMBL/GenBank/DDBJ databases">
        <title>Genome sequence of Nitritalea halalkaliphila LW7.</title>
        <authorList>
            <person name="Jangir P.K."/>
            <person name="Singh A."/>
            <person name="Shivaji S."/>
            <person name="Sharma R."/>
        </authorList>
    </citation>
    <scope>NUCLEOTIDE SEQUENCE [LARGE SCALE GENOMIC DNA]</scope>
    <source>
        <strain evidence="10 11">LW7</strain>
    </source>
</reference>
<dbReference type="PATRIC" id="fig|1189621.3.peg.1915"/>
<dbReference type="GO" id="GO:0005886">
    <property type="term" value="C:plasma membrane"/>
    <property type="evidence" value="ECO:0007669"/>
    <property type="project" value="UniProtKB-SubCell"/>
</dbReference>
<name>I5C476_9BACT</name>
<dbReference type="PANTHER" id="PTHR11403:SF2">
    <property type="entry name" value="CYTOCHROME BO(3) UBIQUINOL OXIDASE SUBUNIT 3"/>
    <property type="match status" value="1"/>
</dbReference>
<dbReference type="SUPFAM" id="SSF81452">
    <property type="entry name" value="Cytochrome c oxidase subunit III-like"/>
    <property type="match status" value="1"/>
</dbReference>
<dbReference type="InterPro" id="IPR024791">
    <property type="entry name" value="Cyt_c/ubiquinol_Oxase_su3"/>
</dbReference>
<dbReference type="Pfam" id="PF00510">
    <property type="entry name" value="COX3"/>
    <property type="match status" value="1"/>
</dbReference>
<dbReference type="AlphaFoldDB" id="I5C476"/>
<evidence type="ECO:0000313" key="10">
    <source>
        <dbReference type="EMBL" id="EIM76628.1"/>
    </source>
</evidence>
<evidence type="ECO:0000256" key="5">
    <source>
        <dbReference type="ARBA" id="ARBA00022989"/>
    </source>
</evidence>